<feature type="region of interest" description="Disordered" evidence="5">
    <location>
        <begin position="92"/>
        <end position="141"/>
    </location>
</feature>
<protein>
    <recommendedName>
        <fullName evidence="3">Lebercilin-like protein</fullName>
    </recommendedName>
    <alternativeName>
        <fullName evidence="4">Leber congenital amaurosis 5-like protein</fullName>
    </alternativeName>
</protein>
<comment type="caution">
    <text evidence="7">The sequence shown here is derived from an EMBL/GenBank/DDBJ whole genome shotgun (WGS) entry which is preliminary data.</text>
</comment>
<comment type="similarity">
    <text evidence="1">Belongs to the LCA5 family.</text>
</comment>
<feature type="region of interest" description="Disordered" evidence="5">
    <location>
        <begin position="374"/>
        <end position="399"/>
    </location>
</feature>
<dbReference type="InterPro" id="IPR026188">
    <property type="entry name" value="Lebercilin-like"/>
</dbReference>
<dbReference type="GO" id="GO:0042073">
    <property type="term" value="P:intraciliary transport"/>
    <property type="evidence" value="ECO:0007669"/>
    <property type="project" value="TreeGrafter"/>
</dbReference>
<dbReference type="GO" id="GO:0005930">
    <property type="term" value="C:axoneme"/>
    <property type="evidence" value="ECO:0007669"/>
    <property type="project" value="TreeGrafter"/>
</dbReference>
<feature type="domain" description="Lebercilin" evidence="6">
    <location>
        <begin position="174"/>
        <end position="344"/>
    </location>
</feature>
<dbReference type="Pfam" id="PF15619">
    <property type="entry name" value="Lebercilin"/>
    <property type="match status" value="1"/>
</dbReference>
<evidence type="ECO:0000313" key="8">
    <source>
        <dbReference type="Proteomes" id="UP001333110"/>
    </source>
</evidence>
<keyword evidence="2" id="KW-0175">Coiled coil</keyword>
<feature type="region of interest" description="Disordered" evidence="5">
    <location>
        <begin position="331"/>
        <end position="352"/>
    </location>
</feature>
<feature type="region of interest" description="Disordered" evidence="5">
    <location>
        <begin position="467"/>
        <end position="512"/>
    </location>
</feature>
<name>A0AAN7Q4R0_MYCAM</name>
<evidence type="ECO:0000256" key="3">
    <source>
        <dbReference type="ARBA" id="ARBA00041189"/>
    </source>
</evidence>
<dbReference type="AlphaFoldDB" id="A0AAN7Q4R0"/>
<keyword evidence="8" id="KW-1185">Reference proteome</keyword>
<dbReference type="PANTHER" id="PTHR16650">
    <property type="entry name" value="C21ORF13-RELATED"/>
    <property type="match status" value="1"/>
</dbReference>
<dbReference type="EMBL" id="JAUNZN010000001">
    <property type="protein sequence ID" value="KAK4831381.1"/>
    <property type="molecule type" value="Genomic_DNA"/>
</dbReference>
<feature type="compositionally biased region" description="Basic and acidic residues" evidence="5">
    <location>
        <begin position="333"/>
        <end position="346"/>
    </location>
</feature>
<dbReference type="Proteomes" id="UP001333110">
    <property type="component" value="Unassembled WGS sequence"/>
</dbReference>
<feature type="compositionally biased region" description="Basic and acidic residues" evidence="5">
    <location>
        <begin position="92"/>
        <end position="105"/>
    </location>
</feature>
<organism evidence="7 8">
    <name type="scientific">Mycteria americana</name>
    <name type="common">Wood stork</name>
    <dbReference type="NCBI Taxonomy" id="33587"/>
    <lineage>
        <taxon>Eukaryota</taxon>
        <taxon>Metazoa</taxon>
        <taxon>Chordata</taxon>
        <taxon>Craniata</taxon>
        <taxon>Vertebrata</taxon>
        <taxon>Euteleostomi</taxon>
        <taxon>Archelosauria</taxon>
        <taxon>Archosauria</taxon>
        <taxon>Dinosauria</taxon>
        <taxon>Saurischia</taxon>
        <taxon>Theropoda</taxon>
        <taxon>Coelurosauria</taxon>
        <taxon>Aves</taxon>
        <taxon>Neognathae</taxon>
        <taxon>Neoaves</taxon>
        <taxon>Aequornithes</taxon>
        <taxon>Ciconiiformes</taxon>
        <taxon>Ciconiidae</taxon>
        <taxon>Mycteria</taxon>
    </lineage>
</organism>
<feature type="compositionally biased region" description="Basic and acidic residues" evidence="5">
    <location>
        <begin position="381"/>
        <end position="396"/>
    </location>
</feature>
<proteinExistence type="inferred from homology"/>
<evidence type="ECO:0000313" key="7">
    <source>
        <dbReference type="EMBL" id="KAK4831381.1"/>
    </source>
</evidence>
<feature type="compositionally biased region" description="Basic residues" evidence="5">
    <location>
        <begin position="106"/>
        <end position="119"/>
    </location>
</feature>
<evidence type="ECO:0000256" key="1">
    <source>
        <dbReference type="ARBA" id="ARBA00010229"/>
    </source>
</evidence>
<evidence type="ECO:0000256" key="2">
    <source>
        <dbReference type="ARBA" id="ARBA00023054"/>
    </source>
</evidence>
<feature type="compositionally biased region" description="Basic residues" evidence="5">
    <location>
        <begin position="543"/>
        <end position="554"/>
    </location>
</feature>
<evidence type="ECO:0000256" key="4">
    <source>
        <dbReference type="ARBA" id="ARBA00041402"/>
    </source>
</evidence>
<dbReference type="InterPro" id="IPR028933">
    <property type="entry name" value="Lebercilin_dom"/>
</dbReference>
<dbReference type="PANTHER" id="PTHR16650:SF9">
    <property type="entry name" value="LEBERCILIN-LIKE PROTEIN"/>
    <property type="match status" value="1"/>
</dbReference>
<accession>A0AAN7Q4R0</accession>
<feature type="compositionally biased region" description="Basic and acidic residues" evidence="5">
    <location>
        <begin position="122"/>
        <end position="131"/>
    </location>
</feature>
<feature type="region of interest" description="Disordered" evidence="5">
    <location>
        <begin position="535"/>
        <end position="564"/>
    </location>
</feature>
<sequence>MAWFPWGSWLGCEDEGLLHHAGLGSQTKIISENMAQKAGMLKIPERTEVSEAAAVAEVMTVGDTVENTEMKILMLTILRALAVTCSETARSRKSLEISGTEEKKTGKEKKKKEKKKKGQRIFLEDDKKGPSEQRPSGLYPETEEKKLPAEKIPHQNSSFLSLQGSMISQKKNAVAQRISSARLHKIKELKNEIFDLQHKLEASSLENHVLKQLQCRHSKAIGRYENSESNLPDLLASHCNEVRSLRKLLRMSQEDERNTSRKLRKVEAELLKTKDALQALHMLSEDKALAEREELDHRLSVLTEKIEVNNRRIQEKDRQLYVKNIYANRMPKIPKDKSDSVPHEKSLSVNRSVQVDKQRFRSLLLSQYQTQETEKSPIQLTKEKKSSEDKNQKAKANEVYTDAQCRTEKQATKKIPKPETFNTTRREYLREGRLLMDKYTCLEFMKEEEKIDLLKWELKKLMKTEQTPLSDTVKENSKEEDAVEEYEKEEKKPDEQLNNSEKAGSKCVTPGPRNKTLLRLEKKYIFSEATENLHHGLPTSGTKSKKGSLHNHRHAGQDCSGTAESKVKNSLGLYEPSFGKVTKTRRKDSSSEAEGCTHMTFADRKNSLMKELFGPGCV</sequence>
<evidence type="ECO:0000259" key="6">
    <source>
        <dbReference type="Pfam" id="PF15619"/>
    </source>
</evidence>
<evidence type="ECO:0000256" key="5">
    <source>
        <dbReference type="SAM" id="MobiDB-lite"/>
    </source>
</evidence>
<gene>
    <name evidence="7" type="ORF">QYF61_017512</name>
</gene>
<reference evidence="7 8" key="1">
    <citation type="journal article" date="2023" name="J. Hered.">
        <title>Chromosome-level genome of the wood stork (Mycteria americana) provides insight into avian chromosome evolution.</title>
        <authorList>
            <person name="Flamio R. Jr."/>
            <person name="Ramstad K.M."/>
        </authorList>
    </citation>
    <scope>NUCLEOTIDE SEQUENCE [LARGE SCALE GENOMIC DNA]</scope>
    <source>
        <strain evidence="7">JAX WOST 10</strain>
    </source>
</reference>